<evidence type="ECO:0000313" key="2">
    <source>
        <dbReference type="Proteomes" id="UP000784128"/>
    </source>
</evidence>
<protein>
    <submittedName>
        <fullName evidence="1">Uncharacterized protein</fullName>
    </submittedName>
</protein>
<dbReference type="EMBL" id="JAHDYS010000002">
    <property type="protein sequence ID" value="MBT1070779.1"/>
    <property type="molecule type" value="Genomic_DNA"/>
</dbReference>
<keyword evidence="2" id="KW-1185">Reference proteome</keyword>
<comment type="caution">
    <text evidence="1">The sequence shown here is derived from an EMBL/GenBank/DDBJ whole genome shotgun (WGS) entry which is preliminary data.</text>
</comment>
<organism evidence="1 2">
    <name type="scientific">Pelotalea chapellei</name>
    <dbReference type="NCBI Taxonomy" id="44671"/>
    <lineage>
        <taxon>Bacteria</taxon>
        <taxon>Pseudomonadati</taxon>
        <taxon>Thermodesulfobacteriota</taxon>
        <taxon>Desulfuromonadia</taxon>
        <taxon>Geobacterales</taxon>
        <taxon>Geobacteraceae</taxon>
        <taxon>Pelotalea</taxon>
    </lineage>
</organism>
<reference evidence="1 2" key="1">
    <citation type="submission" date="2021-05" db="EMBL/GenBank/DDBJ databases">
        <title>The draft genome of Geobacter chapellei DSM 13688.</title>
        <authorList>
            <person name="Xu Z."/>
            <person name="Masuda Y."/>
            <person name="Itoh H."/>
            <person name="Senoo K."/>
        </authorList>
    </citation>
    <scope>NUCLEOTIDE SEQUENCE [LARGE SCALE GENOMIC DNA]</scope>
    <source>
        <strain evidence="1 2">DSM 13688</strain>
    </source>
</reference>
<dbReference type="PANTHER" id="PTHR35810:SF1">
    <property type="entry name" value="CYTOPLASMIC PROTEIN"/>
    <property type="match status" value="1"/>
</dbReference>
<dbReference type="Proteomes" id="UP000784128">
    <property type="component" value="Unassembled WGS sequence"/>
</dbReference>
<proteinExistence type="predicted"/>
<sequence length="119" mass="13471">MTTTDNAIVLYQSPDGAASLEVHLDHETVWLSQKQMAELFHRERSVITKHLRNVFSDGELDEKSNVQNIHFGIRGTSYLTPLANSGDIATTRCCLDLTDAERYTPRNTPKFKDLYTVCP</sequence>
<dbReference type="PANTHER" id="PTHR35810">
    <property type="entry name" value="CYTOPLASMIC PROTEIN-RELATED"/>
    <property type="match status" value="1"/>
</dbReference>
<accession>A0ABS5U551</accession>
<dbReference type="RefSeq" id="WP_214296489.1">
    <property type="nucleotide sequence ID" value="NZ_JAHDYS010000002.1"/>
</dbReference>
<name>A0ABS5U551_9BACT</name>
<gene>
    <name evidence="1" type="ORF">KJB30_03190</name>
</gene>
<evidence type="ECO:0000313" key="1">
    <source>
        <dbReference type="EMBL" id="MBT1070779.1"/>
    </source>
</evidence>